<feature type="compositionally biased region" description="Polar residues" evidence="1">
    <location>
        <begin position="96"/>
        <end position="112"/>
    </location>
</feature>
<feature type="chain" id="PRO_5045846279" description="Secreted protein" evidence="2">
    <location>
        <begin position="18"/>
        <end position="112"/>
    </location>
</feature>
<protein>
    <recommendedName>
        <fullName evidence="5">Secreted protein</fullName>
    </recommendedName>
</protein>
<dbReference type="EMBL" id="JAHRIQ010015152">
    <property type="protein sequence ID" value="MEQ2226416.1"/>
    <property type="molecule type" value="Genomic_DNA"/>
</dbReference>
<gene>
    <name evidence="3" type="ORF">ILYODFUR_027269</name>
</gene>
<evidence type="ECO:0000256" key="2">
    <source>
        <dbReference type="SAM" id="SignalP"/>
    </source>
</evidence>
<organism evidence="3 4">
    <name type="scientific">Ilyodon furcidens</name>
    <name type="common">goldbreast splitfin</name>
    <dbReference type="NCBI Taxonomy" id="33524"/>
    <lineage>
        <taxon>Eukaryota</taxon>
        <taxon>Metazoa</taxon>
        <taxon>Chordata</taxon>
        <taxon>Craniata</taxon>
        <taxon>Vertebrata</taxon>
        <taxon>Euteleostomi</taxon>
        <taxon>Actinopterygii</taxon>
        <taxon>Neopterygii</taxon>
        <taxon>Teleostei</taxon>
        <taxon>Neoteleostei</taxon>
        <taxon>Acanthomorphata</taxon>
        <taxon>Ovalentaria</taxon>
        <taxon>Atherinomorphae</taxon>
        <taxon>Cyprinodontiformes</taxon>
        <taxon>Goodeidae</taxon>
        <taxon>Ilyodon</taxon>
    </lineage>
</organism>
<feature type="region of interest" description="Disordered" evidence="1">
    <location>
        <begin position="45"/>
        <end position="112"/>
    </location>
</feature>
<evidence type="ECO:0008006" key="5">
    <source>
        <dbReference type="Google" id="ProtNLM"/>
    </source>
</evidence>
<dbReference type="Proteomes" id="UP001482620">
    <property type="component" value="Unassembled WGS sequence"/>
</dbReference>
<reference evidence="3 4" key="1">
    <citation type="submission" date="2021-06" db="EMBL/GenBank/DDBJ databases">
        <authorList>
            <person name="Palmer J.M."/>
        </authorList>
    </citation>
    <scope>NUCLEOTIDE SEQUENCE [LARGE SCALE GENOMIC DNA]</scope>
    <source>
        <strain evidence="4">if_2019</strain>
        <tissue evidence="3">Muscle</tissue>
    </source>
</reference>
<accession>A0ABV0T2V0</accession>
<comment type="caution">
    <text evidence="3">The sequence shown here is derived from an EMBL/GenBank/DDBJ whole genome shotgun (WGS) entry which is preliminary data.</text>
</comment>
<sequence length="112" mass="12051">MVFLSHCWNLLLTLLHALRPVLSPGSPCTISPCIVPSRTVIPPAQQHPEVIPSLSSRPKTHSCGALRGERQSIHSPREHRASRPSPPNIISTSTPLHSSSPFQPATTSKPGS</sequence>
<keyword evidence="2" id="KW-0732">Signal</keyword>
<feature type="compositionally biased region" description="Basic and acidic residues" evidence="1">
    <location>
        <begin position="67"/>
        <end position="81"/>
    </location>
</feature>
<evidence type="ECO:0000256" key="1">
    <source>
        <dbReference type="SAM" id="MobiDB-lite"/>
    </source>
</evidence>
<feature type="signal peptide" evidence="2">
    <location>
        <begin position="1"/>
        <end position="17"/>
    </location>
</feature>
<proteinExistence type="predicted"/>
<keyword evidence="4" id="KW-1185">Reference proteome</keyword>
<evidence type="ECO:0000313" key="3">
    <source>
        <dbReference type="EMBL" id="MEQ2226416.1"/>
    </source>
</evidence>
<name>A0ABV0T2V0_9TELE</name>
<evidence type="ECO:0000313" key="4">
    <source>
        <dbReference type="Proteomes" id="UP001482620"/>
    </source>
</evidence>